<dbReference type="OrthoDB" id="8607132at2"/>
<dbReference type="EMBL" id="CP038148">
    <property type="protein sequence ID" value="QBQ98516.1"/>
    <property type="molecule type" value="Genomic_DNA"/>
</dbReference>
<dbReference type="GO" id="GO:0009289">
    <property type="term" value="C:pilus"/>
    <property type="evidence" value="ECO:0007669"/>
    <property type="project" value="InterPro"/>
</dbReference>
<dbReference type="NCBIfam" id="TIGR02532">
    <property type="entry name" value="IV_pilin_GFxxxE"/>
    <property type="match status" value="1"/>
</dbReference>
<organism evidence="5 6">
    <name type="scientific">Paraburkholderia pallida</name>
    <dbReference type="NCBI Taxonomy" id="2547399"/>
    <lineage>
        <taxon>Bacteria</taxon>
        <taxon>Pseudomonadati</taxon>
        <taxon>Pseudomonadota</taxon>
        <taxon>Betaproteobacteria</taxon>
        <taxon>Burkholderiales</taxon>
        <taxon>Burkholderiaceae</taxon>
        <taxon>Paraburkholderia</taxon>
    </lineage>
</organism>
<evidence type="ECO:0000256" key="4">
    <source>
        <dbReference type="SAM" id="Phobius"/>
    </source>
</evidence>
<keyword evidence="2" id="KW-0488">Methylation</keyword>
<dbReference type="GO" id="GO:0007155">
    <property type="term" value="P:cell adhesion"/>
    <property type="evidence" value="ECO:0007669"/>
    <property type="project" value="InterPro"/>
</dbReference>
<protein>
    <submittedName>
        <fullName evidence="5">Pilin</fullName>
    </submittedName>
</protein>
<keyword evidence="4" id="KW-0812">Transmembrane</keyword>
<keyword evidence="4" id="KW-0472">Membrane</keyword>
<keyword evidence="6" id="KW-1185">Reference proteome</keyword>
<dbReference type="Gene3D" id="3.30.700.10">
    <property type="entry name" value="Glycoprotein, Type 4 Pilin"/>
    <property type="match status" value="1"/>
</dbReference>
<dbReference type="Pfam" id="PF00114">
    <property type="entry name" value="Pilin"/>
    <property type="match status" value="1"/>
</dbReference>
<proteinExistence type="inferred from homology"/>
<evidence type="ECO:0000256" key="1">
    <source>
        <dbReference type="ARBA" id="ARBA00005233"/>
    </source>
</evidence>
<feature type="transmembrane region" description="Helical" evidence="4">
    <location>
        <begin position="73"/>
        <end position="93"/>
    </location>
</feature>
<dbReference type="AlphaFoldDB" id="A0A4P7CUW8"/>
<evidence type="ECO:0000256" key="2">
    <source>
        <dbReference type="ARBA" id="ARBA00022481"/>
    </source>
</evidence>
<dbReference type="InterPro" id="IPR001082">
    <property type="entry name" value="Pilin"/>
</dbReference>
<reference evidence="5 6" key="1">
    <citation type="submission" date="2019-03" db="EMBL/GenBank/DDBJ databases">
        <title>Paraburkholderia sp. 7MH5, isolated from subtropical forest soil.</title>
        <authorList>
            <person name="Gao Z.-H."/>
            <person name="Qiu L.-H."/>
        </authorList>
    </citation>
    <scope>NUCLEOTIDE SEQUENCE [LARGE SCALE GENOMIC DNA]</scope>
    <source>
        <strain evidence="5 6">7MH5</strain>
    </source>
</reference>
<evidence type="ECO:0000256" key="3">
    <source>
        <dbReference type="SAM" id="MobiDB-lite"/>
    </source>
</evidence>
<dbReference type="Pfam" id="PF07963">
    <property type="entry name" value="N_methyl"/>
    <property type="match status" value="1"/>
</dbReference>
<dbReference type="KEGG" id="ppai:E1956_05840"/>
<name>A0A4P7CUW8_9BURK</name>
<feature type="region of interest" description="Disordered" evidence="3">
    <location>
        <begin position="209"/>
        <end position="239"/>
    </location>
</feature>
<gene>
    <name evidence="5" type="ORF">E1956_05840</name>
</gene>
<accession>A0A4P7CUW8</accession>
<dbReference type="Proteomes" id="UP000295727">
    <property type="component" value="Chromosome 1"/>
</dbReference>
<evidence type="ECO:0000313" key="5">
    <source>
        <dbReference type="EMBL" id="QBQ98516.1"/>
    </source>
</evidence>
<keyword evidence="4" id="KW-1133">Transmembrane helix</keyword>
<comment type="similarity">
    <text evidence="1">Belongs to the N-Me-Phe pilin family.</text>
</comment>
<dbReference type="SUPFAM" id="SSF54523">
    <property type="entry name" value="Pili subunits"/>
    <property type="match status" value="1"/>
</dbReference>
<evidence type="ECO:0000313" key="6">
    <source>
        <dbReference type="Proteomes" id="UP000295727"/>
    </source>
</evidence>
<dbReference type="InterPro" id="IPR045584">
    <property type="entry name" value="Pilin-like"/>
</dbReference>
<sequence>MIVSPSVSASGPRASRAAGPCASRVCAAQAFATPAIATPAFATHGFASHAAATLARSCRAFVRLARRWAAPGFTLIELMIVLAIVGVIAAYAIPAYQDYLARSRVGEGLSLASAARLAVAENAASGNAFGAGYTTPPATRNVTSVRVDDTTGQITVAFTARIAPEGSNTIVLVPSVPDNAESPTARVALTQGSVQGGTLTWECFAGGKSASSLGEPGTGPTPADAATLPANLAPPECRA</sequence>
<dbReference type="InterPro" id="IPR012902">
    <property type="entry name" value="N_methyl_site"/>
</dbReference>